<keyword evidence="3 6" id="KW-0812">Transmembrane</keyword>
<dbReference type="GO" id="GO:0009247">
    <property type="term" value="P:glycolipid biosynthetic process"/>
    <property type="evidence" value="ECO:0007669"/>
    <property type="project" value="TreeGrafter"/>
</dbReference>
<dbReference type="PANTHER" id="PTHR11048:SF5">
    <property type="entry name" value="DECAPRENYL-PHOSPHATE PHOSPHORIBOSYLTRANSFERASE"/>
    <property type="match status" value="1"/>
</dbReference>
<evidence type="ECO:0000256" key="4">
    <source>
        <dbReference type="ARBA" id="ARBA00022989"/>
    </source>
</evidence>
<feature type="transmembrane region" description="Helical" evidence="6">
    <location>
        <begin position="423"/>
        <end position="441"/>
    </location>
</feature>
<evidence type="ECO:0000313" key="8">
    <source>
        <dbReference type="Proteomes" id="UP000215405"/>
    </source>
</evidence>
<dbReference type="InterPro" id="IPR044878">
    <property type="entry name" value="UbiA_sf"/>
</dbReference>
<keyword evidence="5 6" id="KW-0472">Membrane</keyword>
<feature type="transmembrane region" description="Helical" evidence="6">
    <location>
        <begin position="343"/>
        <end position="361"/>
    </location>
</feature>
<dbReference type="AlphaFoldDB" id="A0A231UWT5"/>
<feature type="transmembrane region" description="Helical" evidence="6">
    <location>
        <begin position="317"/>
        <end position="337"/>
    </location>
</feature>
<dbReference type="InterPro" id="IPR039653">
    <property type="entry name" value="Prenyltransferase"/>
</dbReference>
<dbReference type="SUPFAM" id="SSF56784">
    <property type="entry name" value="HAD-like"/>
    <property type="match status" value="1"/>
</dbReference>
<keyword evidence="7" id="KW-0808">Transferase</keyword>
<dbReference type="EMBL" id="NBYO01000002">
    <property type="protein sequence ID" value="OXT00342.1"/>
    <property type="molecule type" value="Genomic_DNA"/>
</dbReference>
<keyword evidence="4 6" id="KW-1133">Transmembrane helix</keyword>
<organism evidence="7 8">
    <name type="scientific">Notoacmeibacter marinus</name>
    <dbReference type="NCBI Taxonomy" id="1876515"/>
    <lineage>
        <taxon>Bacteria</taxon>
        <taxon>Pseudomonadati</taxon>
        <taxon>Pseudomonadota</taxon>
        <taxon>Alphaproteobacteria</taxon>
        <taxon>Hyphomicrobiales</taxon>
        <taxon>Notoacmeibacteraceae</taxon>
        <taxon>Notoacmeibacter</taxon>
    </lineage>
</organism>
<dbReference type="InterPro" id="IPR023214">
    <property type="entry name" value="HAD_sf"/>
</dbReference>
<evidence type="ECO:0000256" key="5">
    <source>
        <dbReference type="ARBA" id="ARBA00023136"/>
    </source>
</evidence>
<evidence type="ECO:0000256" key="2">
    <source>
        <dbReference type="ARBA" id="ARBA00022475"/>
    </source>
</evidence>
<feature type="transmembrane region" description="Helical" evidence="6">
    <location>
        <begin position="224"/>
        <end position="247"/>
    </location>
</feature>
<dbReference type="InterPro" id="IPR036412">
    <property type="entry name" value="HAD-like_sf"/>
</dbReference>
<accession>A0A231UWT5</accession>
<dbReference type="GO" id="GO:0005886">
    <property type="term" value="C:plasma membrane"/>
    <property type="evidence" value="ECO:0007669"/>
    <property type="project" value="TreeGrafter"/>
</dbReference>
<evidence type="ECO:0000313" key="7">
    <source>
        <dbReference type="EMBL" id="OXT00342.1"/>
    </source>
</evidence>
<evidence type="ECO:0000256" key="6">
    <source>
        <dbReference type="SAM" id="Phobius"/>
    </source>
</evidence>
<dbReference type="Pfam" id="PF12710">
    <property type="entry name" value="HAD"/>
    <property type="match status" value="1"/>
</dbReference>
<feature type="transmembrane region" description="Helical" evidence="6">
    <location>
        <begin position="389"/>
        <end position="411"/>
    </location>
</feature>
<evidence type="ECO:0000256" key="1">
    <source>
        <dbReference type="ARBA" id="ARBA00004141"/>
    </source>
</evidence>
<dbReference type="Gene3D" id="3.40.50.1000">
    <property type="entry name" value="HAD superfamily/HAD-like"/>
    <property type="match status" value="1"/>
</dbReference>
<keyword evidence="2" id="KW-1003">Cell membrane</keyword>
<dbReference type="NCBIfam" id="NF006088">
    <property type="entry name" value="PRK08238.1"/>
    <property type="match status" value="1"/>
</dbReference>
<dbReference type="Gene3D" id="1.10.357.140">
    <property type="entry name" value="UbiA prenyltransferase"/>
    <property type="match status" value="1"/>
</dbReference>
<dbReference type="PANTHER" id="PTHR11048">
    <property type="entry name" value="PRENYLTRANSFERASES"/>
    <property type="match status" value="1"/>
</dbReference>
<keyword evidence="8" id="KW-1185">Reference proteome</keyword>
<dbReference type="Pfam" id="PF01040">
    <property type="entry name" value="UbiA"/>
    <property type="match status" value="1"/>
</dbReference>
<proteinExistence type="predicted"/>
<dbReference type="GO" id="GO:0016765">
    <property type="term" value="F:transferase activity, transferring alkyl or aryl (other than methyl) groups"/>
    <property type="evidence" value="ECO:0007669"/>
    <property type="project" value="InterPro"/>
</dbReference>
<feature type="transmembrane region" description="Helical" evidence="6">
    <location>
        <begin position="293"/>
        <end position="312"/>
    </location>
</feature>
<dbReference type="RefSeq" id="WP_094077171.1">
    <property type="nucleotide sequence ID" value="NZ_NBYO01000002.1"/>
</dbReference>
<comment type="subcellular location">
    <subcellularLocation>
        <location evidence="1">Membrane</location>
        <topology evidence="1">Multi-pass membrane protein</topology>
    </subcellularLocation>
</comment>
<dbReference type="CDD" id="cd13963">
    <property type="entry name" value="PT_UbiA_2"/>
    <property type="match status" value="1"/>
</dbReference>
<sequence>MDVRTDIKAIPLAIDLDGTLVSTDLLWEGLFRLLRSNPFILFLVPFWIASGGPARLKHEVARRADWDVPTLPYRDDVLRLIRAERRKGRTIVLATGTPRPVAQAIADHLGLFDEVIATEDQGNMTSRNKAAKLVGRYGEAGFDYVGNSRADLPVLSAARQGIVVQPDAAARRWAMRNNATRLVDEPISWRDIRKMVRLHQWLKNLLVVVPLMLAHEYGDWAMVGQAIVAFFSFSLAASAIYIVNDCFDMALDRAHPTKQKRPFASGRLSIPFGLMSTVVLLTAAFGLSLMLPLAFTGVLAVYLLATTAYSFALKRMLLIDVFTLAALYTLRIIGGAAATQVNVSFWLLGFSIFFFLSLALVKRFVELNDRGLEIGRKIEGRAYRGEDKAIIAMSGVSAGFGAAMVLALYIQSDSIASQYSLPWLLWPLAPAILFICMRIWILAYRGEMHDDPIVFIMSDWRSQAVGAIGALLVVGALVL</sequence>
<comment type="caution">
    <text evidence="7">The sequence shown here is derived from an EMBL/GenBank/DDBJ whole genome shotgun (WGS) entry which is preliminary data.</text>
</comment>
<evidence type="ECO:0000256" key="3">
    <source>
        <dbReference type="ARBA" id="ARBA00022692"/>
    </source>
</evidence>
<feature type="transmembrane region" description="Helical" evidence="6">
    <location>
        <begin position="268"/>
        <end position="287"/>
    </location>
</feature>
<name>A0A231UWT5_9HYPH</name>
<reference evidence="8" key="1">
    <citation type="journal article" date="2017" name="Int. J. Syst. Evol. Microbiol.">
        <title>Notoacmeibacter marinus gen. nov., sp. nov., isolated from the gut of a limpet and proposal of Notoacmeibacteraceae fam. nov. in the order Rhizobiales of the class Alphaproteobacteria.</title>
        <authorList>
            <person name="Huang Z."/>
            <person name="Guo F."/>
            <person name="Lai Q."/>
        </authorList>
    </citation>
    <scope>NUCLEOTIDE SEQUENCE [LARGE SCALE GENOMIC DNA]</scope>
    <source>
        <strain evidence="8">XMTR2A4</strain>
    </source>
</reference>
<gene>
    <name evidence="7" type="ORF">B7H23_09360</name>
</gene>
<protein>
    <submittedName>
        <fullName evidence="7">Prenyltransferase</fullName>
    </submittedName>
</protein>
<dbReference type="Proteomes" id="UP000215405">
    <property type="component" value="Unassembled WGS sequence"/>
</dbReference>
<dbReference type="InterPro" id="IPR000537">
    <property type="entry name" value="UbiA_prenyltransferase"/>
</dbReference>